<reference evidence="5" key="1">
    <citation type="submission" date="2015-07" db="EMBL/GenBank/DDBJ databases">
        <authorList>
            <person name="Rodrigo-Torres Lidia"/>
            <person name="Arahal R.David."/>
        </authorList>
    </citation>
    <scope>NUCLEOTIDE SEQUENCE [LARGE SCALE GENOMIC DNA]</scope>
    <source>
        <strain evidence="5">CECT 5096</strain>
    </source>
</reference>
<name>A0A0M6ZEM6_9HYPH</name>
<feature type="compositionally biased region" description="Low complexity" evidence="1">
    <location>
        <begin position="222"/>
        <end position="238"/>
    </location>
</feature>
<dbReference type="SUPFAM" id="SSF53850">
    <property type="entry name" value="Periplasmic binding protein-like II"/>
    <property type="match status" value="1"/>
</dbReference>
<feature type="signal peptide" evidence="2">
    <location>
        <begin position="1"/>
        <end position="23"/>
    </location>
</feature>
<dbReference type="InterPro" id="IPR001638">
    <property type="entry name" value="Solute-binding_3/MltF_N"/>
</dbReference>
<dbReference type="Proteomes" id="UP000049983">
    <property type="component" value="Unassembled WGS sequence"/>
</dbReference>
<evidence type="ECO:0000313" key="4">
    <source>
        <dbReference type="EMBL" id="CTQ73751.1"/>
    </source>
</evidence>
<keyword evidence="5" id="KW-1185">Reference proteome</keyword>
<proteinExistence type="predicted"/>
<protein>
    <submittedName>
        <fullName evidence="4">Lysine-arginine-ornithine-binding periplasmic protein</fullName>
    </submittedName>
</protein>
<feature type="domain" description="Solute-binding protein family 3/N-terminal" evidence="3">
    <location>
        <begin position="30"/>
        <end position="91"/>
    </location>
</feature>
<dbReference type="RefSeq" id="WP_055111843.1">
    <property type="nucleotide sequence ID" value="NZ_CXWA01000005.1"/>
</dbReference>
<dbReference type="EMBL" id="CXWC01000011">
    <property type="protein sequence ID" value="CTQ73751.1"/>
    <property type="molecule type" value="Genomic_DNA"/>
</dbReference>
<feature type="region of interest" description="Disordered" evidence="1">
    <location>
        <begin position="220"/>
        <end position="240"/>
    </location>
</feature>
<accession>A0A0M6ZEM6</accession>
<keyword evidence="2" id="KW-0732">Signal</keyword>
<evidence type="ECO:0000313" key="5">
    <source>
        <dbReference type="Proteomes" id="UP000049983"/>
    </source>
</evidence>
<evidence type="ECO:0000256" key="1">
    <source>
        <dbReference type="SAM" id="MobiDB-lite"/>
    </source>
</evidence>
<feature type="chain" id="PRO_5009787767" evidence="2">
    <location>
        <begin position="24"/>
        <end position="438"/>
    </location>
</feature>
<dbReference type="GeneID" id="97671107"/>
<evidence type="ECO:0000256" key="2">
    <source>
        <dbReference type="SAM" id="SignalP"/>
    </source>
</evidence>
<evidence type="ECO:0000259" key="3">
    <source>
        <dbReference type="Pfam" id="PF00497"/>
    </source>
</evidence>
<dbReference type="Pfam" id="PF00497">
    <property type="entry name" value="SBP_bac_3"/>
    <property type="match status" value="1"/>
</dbReference>
<dbReference type="Gene3D" id="3.40.190.10">
    <property type="entry name" value="Periplasmic binding protein-like II"/>
    <property type="match status" value="1"/>
</dbReference>
<organism evidence="4 5">
    <name type="scientific">Roseibium album</name>
    <dbReference type="NCBI Taxonomy" id="311410"/>
    <lineage>
        <taxon>Bacteria</taxon>
        <taxon>Pseudomonadati</taxon>
        <taxon>Pseudomonadota</taxon>
        <taxon>Alphaproteobacteria</taxon>
        <taxon>Hyphomicrobiales</taxon>
        <taxon>Stappiaceae</taxon>
        <taxon>Roseibium</taxon>
    </lineage>
</organism>
<dbReference type="STRING" id="311410.LA5095_00639"/>
<sequence length="438" mass="47837">MRWLISLGLILVQALVAASTGSAEENDKPVKMAVRTDTRPFIWMNKDSGEYLGFYWDICTEAIHRAGYQLETVEIGTAERKSILETGRIDVGGDKLVPPGTATASTTFPETEKVSSGGTEIDFLCDPTTITLLRMKSFPIENGTPVLHFSQIVFVANSSFVKSKPGKDLTKNEARLPEDGTKPTCDCILPWIDHVSAVGRGEPAPEHTCENAWWPEAAPDQANSAAEGGEAGNGNPSGQSQASFWDRFKIDFQFVPATPQQVKTEAPKDYEVWGYVEGSTIGDALNARLNTPPKNQIGAKIICSRNYASHTEAARAFCNGELSRYYGDLDIVQASLADQRNQTRRDCAMDPAPSATGRYEPYAFVISSRTHPGLPEKVDLALYSMFQDGTIERLFAGHFPDTKMSDFLNTLFRINSIPAGTALANDAPDNPASARNQN</sequence>
<dbReference type="AlphaFoldDB" id="A0A0M6ZEM6"/>
<dbReference type="OrthoDB" id="8404604at2"/>
<gene>
    <name evidence="4" type="ORF">LA5096_03779</name>
</gene>